<feature type="domain" description="AsmA" evidence="3">
    <location>
        <begin position="247"/>
        <end position="495"/>
    </location>
</feature>
<feature type="transmembrane region" description="Helical" evidence="2">
    <location>
        <begin position="6"/>
        <end position="31"/>
    </location>
</feature>
<dbReference type="EMBL" id="LT670817">
    <property type="protein sequence ID" value="SHI17033.1"/>
    <property type="molecule type" value="Genomic_DNA"/>
</dbReference>
<dbReference type="Pfam" id="PF05170">
    <property type="entry name" value="AsmA"/>
    <property type="match status" value="2"/>
</dbReference>
<evidence type="ECO:0000313" key="4">
    <source>
        <dbReference type="EMBL" id="SHI17033.1"/>
    </source>
</evidence>
<feature type="domain" description="AsmA" evidence="3">
    <location>
        <begin position="2"/>
        <end position="118"/>
    </location>
</feature>
<dbReference type="InterPro" id="IPR052894">
    <property type="entry name" value="AsmA-related"/>
</dbReference>
<dbReference type="PANTHER" id="PTHR30441:SF4">
    <property type="entry name" value="PROTEIN ASMA"/>
    <property type="match status" value="1"/>
</dbReference>
<feature type="compositionally biased region" description="Pro residues" evidence="1">
    <location>
        <begin position="621"/>
        <end position="636"/>
    </location>
</feature>
<keyword evidence="2" id="KW-0472">Membrane</keyword>
<proteinExistence type="predicted"/>
<evidence type="ECO:0000313" key="5">
    <source>
        <dbReference type="Proteomes" id="UP000189796"/>
    </source>
</evidence>
<sequence length="652" mass="68042">MRALKIAGAAVAAVIVIAALLLIIGIPSGFLTSAIRERVERETGYQLNIAGATRIGLWPSLNVTLNDVTLEAPKDRDTSSRVTVGSVRADMTLSSVWSGHPQITELAIARPVLSVPLLRERVREPTPSSPRPPTSAGESGAHALAIDRVTVTDGAIEFSNLRDRFDTRIDGINAVASVGADRDIKVNGSARAGEHPLKFQIKATAPAPPVERQNIPVELTLEAAGLLQAPLTAKAEARLNGTAVMINGVTGTFGDGAFNGWASVDLASKPLVKLDLDFQRLDVATAQTPAGSGAQGSQGSPNTQASSEPHPWSNETIDLRGLNYVDVQARVSAAELNIGEAHLAPVAIDSALAQGVARIAFSNLGAYGGQANGQLIVDVSGGNPTYALTSDLIGVRALPLLRSVADFDKLDGKLQAKLAVRSAGSSQRAVMSNLSGTVFAVFKDGAIRGLNVVQMIRSLAASPLSGWPEAKEQATDLTQLSASFRIDKGQATTSDLNLVGPLVRVTGTGTVDLAAQTLAFQVEPKLVMTTEGQGRSSDPVGLGIPVMIDGPWADPRIYPDIAGITDNPDAAYAKLKEMGKGLFGGGGQSDQPLGGTLGETLGNLLQQGLGQSRSLPSQTQPNPPPAPQSDPPPPPSQDSQPMNDLLRQLFNR</sequence>
<keyword evidence="2" id="KW-1133">Transmembrane helix</keyword>
<dbReference type="AlphaFoldDB" id="A0A1M5YZK7"/>
<dbReference type="GO" id="GO:0005886">
    <property type="term" value="C:plasma membrane"/>
    <property type="evidence" value="ECO:0007669"/>
    <property type="project" value="TreeGrafter"/>
</dbReference>
<feature type="compositionally biased region" description="Low complexity" evidence="1">
    <location>
        <begin position="589"/>
        <end position="620"/>
    </location>
</feature>
<dbReference type="PANTHER" id="PTHR30441">
    <property type="entry name" value="DUF748 DOMAIN-CONTAINING PROTEIN"/>
    <property type="match status" value="1"/>
</dbReference>
<accession>A0A1M5YZK7</accession>
<evidence type="ECO:0000256" key="1">
    <source>
        <dbReference type="SAM" id="MobiDB-lite"/>
    </source>
</evidence>
<organism evidence="4 5">
    <name type="scientific">Bradyrhizobium erythrophlei</name>
    <dbReference type="NCBI Taxonomy" id="1437360"/>
    <lineage>
        <taxon>Bacteria</taxon>
        <taxon>Pseudomonadati</taxon>
        <taxon>Pseudomonadota</taxon>
        <taxon>Alphaproteobacteria</taxon>
        <taxon>Hyphomicrobiales</taxon>
        <taxon>Nitrobacteraceae</taxon>
        <taxon>Bradyrhizobium</taxon>
    </lineage>
</organism>
<keyword evidence="2" id="KW-0812">Transmembrane</keyword>
<reference evidence="4 5" key="1">
    <citation type="submission" date="2016-11" db="EMBL/GenBank/DDBJ databases">
        <authorList>
            <person name="Jaros S."/>
            <person name="Januszkiewicz K."/>
            <person name="Wedrychowicz H."/>
        </authorList>
    </citation>
    <scope>NUCLEOTIDE SEQUENCE [LARGE SCALE GENOMIC DNA]</scope>
    <source>
        <strain evidence="4 5">GAS138</strain>
    </source>
</reference>
<feature type="compositionally biased region" description="Low complexity" evidence="1">
    <location>
        <begin position="288"/>
        <end position="301"/>
    </location>
</feature>
<dbReference type="Proteomes" id="UP000189796">
    <property type="component" value="Chromosome I"/>
</dbReference>
<evidence type="ECO:0000256" key="2">
    <source>
        <dbReference type="SAM" id="Phobius"/>
    </source>
</evidence>
<dbReference type="GO" id="GO:0090313">
    <property type="term" value="P:regulation of protein targeting to membrane"/>
    <property type="evidence" value="ECO:0007669"/>
    <property type="project" value="TreeGrafter"/>
</dbReference>
<dbReference type="OrthoDB" id="225437at2"/>
<name>A0A1M5YZK7_9BRAD</name>
<feature type="region of interest" description="Disordered" evidence="1">
    <location>
        <begin position="288"/>
        <end position="313"/>
    </location>
</feature>
<feature type="region of interest" description="Disordered" evidence="1">
    <location>
        <begin position="583"/>
        <end position="652"/>
    </location>
</feature>
<dbReference type="InterPro" id="IPR007844">
    <property type="entry name" value="AsmA"/>
</dbReference>
<evidence type="ECO:0000259" key="3">
    <source>
        <dbReference type="Pfam" id="PF05170"/>
    </source>
</evidence>
<dbReference type="RefSeq" id="WP_079606899.1">
    <property type="nucleotide sequence ID" value="NZ_LT670817.1"/>
</dbReference>
<feature type="region of interest" description="Disordered" evidence="1">
    <location>
        <begin position="122"/>
        <end position="142"/>
    </location>
</feature>
<protein>
    <submittedName>
        <fullName evidence="4">AsmA protein</fullName>
    </submittedName>
</protein>
<gene>
    <name evidence="4" type="ORF">SAMN05443248_8971</name>
</gene>